<dbReference type="Gene3D" id="3.40.710.10">
    <property type="entry name" value="DD-peptidase/beta-lactamase superfamily"/>
    <property type="match status" value="1"/>
</dbReference>
<evidence type="ECO:0000313" key="4">
    <source>
        <dbReference type="Proteomes" id="UP000263268"/>
    </source>
</evidence>
<keyword evidence="1" id="KW-0812">Transmembrane</keyword>
<dbReference type="GO" id="GO:0016787">
    <property type="term" value="F:hydrolase activity"/>
    <property type="evidence" value="ECO:0007669"/>
    <property type="project" value="UniProtKB-KW"/>
</dbReference>
<dbReference type="Proteomes" id="UP000263268">
    <property type="component" value="Unassembled WGS sequence"/>
</dbReference>
<organism evidence="3 4">
    <name type="scientific">Xanthomarina gelatinilytica</name>
    <dbReference type="NCBI Taxonomy" id="1137281"/>
    <lineage>
        <taxon>Bacteria</taxon>
        <taxon>Pseudomonadati</taxon>
        <taxon>Bacteroidota</taxon>
        <taxon>Flavobacteriia</taxon>
        <taxon>Flavobacteriales</taxon>
        <taxon>Flavobacteriaceae</taxon>
        <taxon>Xanthomarina</taxon>
    </lineage>
</organism>
<dbReference type="InterPro" id="IPR050789">
    <property type="entry name" value="Diverse_Enzym_Activities"/>
</dbReference>
<proteinExistence type="predicted"/>
<dbReference type="Pfam" id="PF00144">
    <property type="entry name" value="Beta-lactamase"/>
    <property type="match status" value="1"/>
</dbReference>
<evidence type="ECO:0000313" key="3">
    <source>
        <dbReference type="EMBL" id="HCY82703.1"/>
    </source>
</evidence>
<dbReference type="InterPro" id="IPR001466">
    <property type="entry name" value="Beta-lactam-related"/>
</dbReference>
<dbReference type="AlphaFoldDB" id="A0A3D6BU11"/>
<dbReference type="EMBL" id="DPRK01000227">
    <property type="protein sequence ID" value="HCY82703.1"/>
    <property type="molecule type" value="Genomic_DNA"/>
</dbReference>
<protein>
    <submittedName>
        <fullName evidence="3">Serine hydrolase</fullName>
    </submittedName>
</protein>
<accession>A0A3D6BU11</accession>
<keyword evidence="1" id="KW-0472">Membrane</keyword>
<comment type="caution">
    <text evidence="3">The sequence shown here is derived from an EMBL/GenBank/DDBJ whole genome shotgun (WGS) entry which is preliminary data.</text>
</comment>
<reference evidence="3 4" key="1">
    <citation type="journal article" date="2018" name="Nat. Biotechnol.">
        <title>A standardized bacterial taxonomy based on genome phylogeny substantially revises the tree of life.</title>
        <authorList>
            <person name="Parks D.H."/>
            <person name="Chuvochina M."/>
            <person name="Waite D.W."/>
            <person name="Rinke C."/>
            <person name="Skarshewski A."/>
            <person name="Chaumeil P.A."/>
            <person name="Hugenholtz P."/>
        </authorList>
    </citation>
    <scope>NUCLEOTIDE SEQUENCE [LARGE SCALE GENOMIC DNA]</scope>
    <source>
        <strain evidence="3">UBA10227</strain>
    </source>
</reference>
<name>A0A3D6BU11_9FLAO</name>
<gene>
    <name evidence="3" type="ORF">DHV22_14460</name>
</gene>
<evidence type="ECO:0000256" key="1">
    <source>
        <dbReference type="SAM" id="Phobius"/>
    </source>
</evidence>
<dbReference type="PANTHER" id="PTHR43283">
    <property type="entry name" value="BETA-LACTAMASE-RELATED"/>
    <property type="match status" value="1"/>
</dbReference>
<sequence>MKTWKKIGLGLLAILIVFGIWFYPKYKMLNLTMHLFDEDQIVRNFRSFDSVWPVAVLEAPENKLVYPKATSIKLPESFQFNGKKYQTESFLEDSWTTGFLVIQQDSLVFENYYLGNTQSTRNISWSMAKSVISALMGIAVHEGYIKSIDETVEVYVPELKGSAYEGVKIKDVLQMSTGVKFNEDYADFFSDINRWGRGFAMGNSQDAFAASLDRELEPGTVCHYVSINTHVLGMILKRATGKTITAYMQEKLYNPLGMEYDGYWLLDGEQMEMVLGGLNLTLRDFAKMGTLFLNKGVVQGKQVVPKQWVEASTHPDAPHVQPSETHFGYGYQWWIPESKQGEFMAMGVYGQYIYVNPTTKTVVVKLSANPKYNDKDYVPSNDFAHLELFRAIALSSKSLEENAAYAAVLEEIK</sequence>
<feature type="domain" description="Beta-lactamase-related" evidence="2">
    <location>
        <begin position="99"/>
        <end position="372"/>
    </location>
</feature>
<dbReference type="InterPro" id="IPR012338">
    <property type="entry name" value="Beta-lactam/transpept-like"/>
</dbReference>
<dbReference type="SUPFAM" id="SSF56601">
    <property type="entry name" value="beta-lactamase/transpeptidase-like"/>
    <property type="match status" value="1"/>
</dbReference>
<dbReference type="PANTHER" id="PTHR43283:SF14">
    <property type="entry name" value="BLL8153 PROTEIN"/>
    <property type="match status" value="1"/>
</dbReference>
<keyword evidence="1" id="KW-1133">Transmembrane helix</keyword>
<feature type="transmembrane region" description="Helical" evidence="1">
    <location>
        <begin position="7"/>
        <end position="24"/>
    </location>
</feature>
<keyword evidence="3" id="KW-0378">Hydrolase</keyword>
<evidence type="ECO:0000259" key="2">
    <source>
        <dbReference type="Pfam" id="PF00144"/>
    </source>
</evidence>